<dbReference type="EMBL" id="CCYD01000645">
    <property type="protein sequence ID" value="CEG42483.1"/>
    <property type="molecule type" value="Genomic_DNA"/>
</dbReference>
<dbReference type="GeneID" id="36407808"/>
<sequence length="62" mass="6794">MIFVDHSSKLAYLDPVNDNATGDYTSKITFLQNSGKRCLSCSTPCPTETIEAVNADPVEDRL</sequence>
<organism evidence="1 2">
    <name type="scientific">Plasmopara halstedii</name>
    <name type="common">Downy mildew of sunflower</name>
    <dbReference type="NCBI Taxonomy" id="4781"/>
    <lineage>
        <taxon>Eukaryota</taxon>
        <taxon>Sar</taxon>
        <taxon>Stramenopiles</taxon>
        <taxon>Oomycota</taxon>
        <taxon>Peronosporomycetes</taxon>
        <taxon>Peronosporales</taxon>
        <taxon>Peronosporaceae</taxon>
        <taxon>Plasmopara</taxon>
    </lineage>
</organism>
<proteinExistence type="predicted"/>
<reference evidence="2" key="1">
    <citation type="submission" date="2014-09" db="EMBL/GenBank/DDBJ databases">
        <authorList>
            <person name="Sharma Rahul"/>
            <person name="Thines Marco"/>
        </authorList>
    </citation>
    <scope>NUCLEOTIDE SEQUENCE [LARGE SCALE GENOMIC DNA]</scope>
</reference>
<keyword evidence="2" id="KW-1185">Reference proteome</keyword>
<accession>A0A0N7L5U9</accession>
<dbReference type="RefSeq" id="XP_024578852.1">
    <property type="nucleotide sequence ID" value="XM_024728368.1"/>
</dbReference>
<dbReference type="AlphaFoldDB" id="A0A0N7L5U9"/>
<protein>
    <submittedName>
        <fullName evidence="1">Uncharacterized protein</fullName>
    </submittedName>
</protein>
<dbReference type="Proteomes" id="UP000054928">
    <property type="component" value="Unassembled WGS sequence"/>
</dbReference>
<evidence type="ECO:0000313" key="1">
    <source>
        <dbReference type="EMBL" id="CEG42483.1"/>
    </source>
</evidence>
<name>A0A0N7L5U9_PLAHL</name>
<evidence type="ECO:0000313" key="2">
    <source>
        <dbReference type="Proteomes" id="UP000054928"/>
    </source>
</evidence>